<dbReference type="EMBL" id="CAXLJM020000053">
    <property type="protein sequence ID" value="CAL8117088.1"/>
    <property type="molecule type" value="Genomic_DNA"/>
</dbReference>
<dbReference type="PROSITE" id="PS52035">
    <property type="entry name" value="PEPTIDASE_M14"/>
    <property type="match status" value="1"/>
</dbReference>
<dbReference type="PROSITE" id="PS00132">
    <property type="entry name" value="CARBOXYPEPT_ZN_1"/>
    <property type="match status" value="1"/>
</dbReference>
<dbReference type="SUPFAM" id="SSF49464">
    <property type="entry name" value="Carboxypeptidase regulatory domain-like"/>
    <property type="match status" value="1"/>
</dbReference>
<feature type="signal peptide" evidence="4">
    <location>
        <begin position="1"/>
        <end position="24"/>
    </location>
</feature>
<dbReference type="PANTHER" id="PTHR11532:SF73">
    <property type="entry name" value="CARBOXYPEPTIDASE D"/>
    <property type="match status" value="1"/>
</dbReference>
<dbReference type="SMART" id="SM00631">
    <property type="entry name" value="Zn_pept"/>
    <property type="match status" value="1"/>
</dbReference>
<dbReference type="InterPro" id="IPR008969">
    <property type="entry name" value="CarboxyPept-like_regulatory"/>
</dbReference>
<evidence type="ECO:0000313" key="6">
    <source>
        <dbReference type="EMBL" id="CAL8117088.1"/>
    </source>
</evidence>
<evidence type="ECO:0000313" key="7">
    <source>
        <dbReference type="Proteomes" id="UP001642540"/>
    </source>
</evidence>
<feature type="chain" id="PRO_5045320260" description="Peptidase M14 domain-containing protein" evidence="4">
    <location>
        <begin position="25"/>
        <end position="462"/>
    </location>
</feature>
<reference evidence="6 7" key="1">
    <citation type="submission" date="2024-08" db="EMBL/GenBank/DDBJ databases">
        <authorList>
            <person name="Cucini C."/>
            <person name="Frati F."/>
        </authorList>
    </citation>
    <scope>NUCLEOTIDE SEQUENCE [LARGE SCALE GENOMIC DNA]</scope>
</reference>
<dbReference type="Proteomes" id="UP001642540">
    <property type="component" value="Unassembled WGS sequence"/>
</dbReference>
<keyword evidence="4" id="KW-0732">Signal</keyword>
<comment type="similarity">
    <text evidence="1 3">Belongs to the peptidase M14 family.</text>
</comment>
<organism evidence="6 7">
    <name type="scientific">Orchesella dallaii</name>
    <dbReference type="NCBI Taxonomy" id="48710"/>
    <lineage>
        <taxon>Eukaryota</taxon>
        <taxon>Metazoa</taxon>
        <taxon>Ecdysozoa</taxon>
        <taxon>Arthropoda</taxon>
        <taxon>Hexapoda</taxon>
        <taxon>Collembola</taxon>
        <taxon>Entomobryomorpha</taxon>
        <taxon>Entomobryoidea</taxon>
        <taxon>Orchesellidae</taxon>
        <taxon>Orchesellinae</taxon>
        <taxon>Orchesella</taxon>
    </lineage>
</organism>
<sequence>MTYFLGIIPYVLCLSTILIQGCRANELTRVWWRSVSRNYLNYSEVTNLLHSMEAEFPTFIKVYSLGKSVRQLDIWAINIRENVYEERPLGIPQLKISANIHGDESVGRSLVLMLAVDLTRRYLAGNKTSIWLLTKADIHLIPSINPDGFEQILQEYSHGHQAICEPFLDKFGRLNARGKDLNSNFPDQFEEIVQNENTQNEKETKNIVEHIKTHDFVLSLNLMGGALVAAYGFMSGPLQHSRCVLGDNHSPSLSPDEKYFEWLSKLYATNHKTMGTGPQCETKNQLQFPLGISNGASSPHLSSYGSMSDFVYLNSNCFELTVFVSCCKFPDASSLHQEWLNNARALYKFLIAGSFVGIKGVFTDEQGQPNPRAKVVVEGNSHHVFTNLRGEYWRPLATGSYRYSIVSSSTQSSPITLEEVEDLPDPENEVIEEDEIDESGASIFTRNLTLLLVLMFLVTHFK</sequence>
<dbReference type="SUPFAM" id="SSF53187">
    <property type="entry name" value="Zn-dependent exopeptidases"/>
    <property type="match status" value="1"/>
</dbReference>
<dbReference type="Gene3D" id="2.60.40.1120">
    <property type="entry name" value="Carboxypeptidase-like, regulatory domain"/>
    <property type="match status" value="1"/>
</dbReference>
<name>A0ABP1R0X1_9HEXA</name>
<keyword evidence="2" id="KW-0325">Glycoprotein</keyword>
<dbReference type="CDD" id="cd11308">
    <property type="entry name" value="Peptidase_M14NE-CP-C_like"/>
    <property type="match status" value="1"/>
</dbReference>
<keyword evidence="7" id="KW-1185">Reference proteome</keyword>
<proteinExistence type="inferred from homology"/>
<evidence type="ECO:0000259" key="5">
    <source>
        <dbReference type="PROSITE" id="PS52035"/>
    </source>
</evidence>
<evidence type="ECO:0000256" key="2">
    <source>
        <dbReference type="ARBA" id="ARBA00023180"/>
    </source>
</evidence>
<gene>
    <name evidence="6" type="ORF">ODALV1_LOCUS17529</name>
</gene>
<protein>
    <recommendedName>
        <fullName evidence="5">Peptidase M14 domain-containing protein</fullName>
    </recommendedName>
</protein>
<feature type="domain" description="Peptidase M14" evidence="5">
    <location>
        <begin position="38"/>
        <end position="353"/>
    </location>
</feature>
<evidence type="ECO:0000256" key="1">
    <source>
        <dbReference type="ARBA" id="ARBA00005988"/>
    </source>
</evidence>
<evidence type="ECO:0000256" key="4">
    <source>
        <dbReference type="SAM" id="SignalP"/>
    </source>
</evidence>
<dbReference type="InterPro" id="IPR057246">
    <property type="entry name" value="CARBOXYPEPT_ZN_1"/>
</dbReference>
<dbReference type="InterPro" id="IPR050753">
    <property type="entry name" value="Peptidase_M14_domain"/>
</dbReference>
<accession>A0ABP1R0X1</accession>
<dbReference type="InterPro" id="IPR000834">
    <property type="entry name" value="Peptidase_M14"/>
</dbReference>
<dbReference type="Pfam" id="PF00246">
    <property type="entry name" value="Peptidase_M14"/>
    <property type="match status" value="1"/>
</dbReference>
<dbReference type="PRINTS" id="PR00765">
    <property type="entry name" value="CRBOXYPTASEA"/>
</dbReference>
<dbReference type="Gene3D" id="3.40.630.10">
    <property type="entry name" value="Zn peptidases"/>
    <property type="match status" value="1"/>
</dbReference>
<evidence type="ECO:0000256" key="3">
    <source>
        <dbReference type="PROSITE-ProRule" id="PRU01379"/>
    </source>
</evidence>
<comment type="caution">
    <text evidence="6">The sequence shown here is derived from an EMBL/GenBank/DDBJ whole genome shotgun (WGS) entry which is preliminary data.</text>
</comment>
<dbReference type="PANTHER" id="PTHR11532">
    <property type="entry name" value="PROTEASE M14 CARBOXYPEPTIDASE"/>
    <property type="match status" value="1"/>
</dbReference>
<comment type="caution">
    <text evidence="3">Lacks conserved residue(s) required for the propagation of feature annotation.</text>
</comment>